<evidence type="ECO:0000313" key="1">
    <source>
        <dbReference type="EMBL" id="WVN91068.1"/>
    </source>
</evidence>
<keyword evidence="2" id="KW-1185">Reference proteome</keyword>
<name>A0AAJ8JZ08_9TREE</name>
<dbReference type="RefSeq" id="XP_066071768.1">
    <property type="nucleotide sequence ID" value="XM_066215671.1"/>
</dbReference>
<reference evidence="1" key="3">
    <citation type="submission" date="2024-01" db="EMBL/GenBank/DDBJ databases">
        <authorList>
            <person name="Coelho M.A."/>
            <person name="David-Palma M."/>
            <person name="Shea T."/>
            <person name="Sun S."/>
            <person name="Cuomo C.A."/>
            <person name="Heitman J."/>
        </authorList>
    </citation>
    <scope>NUCLEOTIDE SEQUENCE</scope>
    <source>
        <strain evidence="1">CBS 7841</strain>
    </source>
</reference>
<accession>A0AAJ8JZ08</accession>
<reference evidence="1" key="1">
    <citation type="submission" date="2016-06" db="EMBL/GenBank/DDBJ databases">
        <authorList>
            <person name="Cuomo C."/>
            <person name="Litvintseva A."/>
            <person name="Heitman J."/>
            <person name="Chen Y."/>
            <person name="Sun S."/>
            <person name="Springer D."/>
            <person name="Dromer F."/>
            <person name="Young S."/>
            <person name="Zeng Q."/>
            <person name="Chapman S."/>
            <person name="Gujja S."/>
            <person name="Saif S."/>
            <person name="Birren B."/>
        </authorList>
    </citation>
    <scope>NUCLEOTIDE SEQUENCE</scope>
    <source>
        <strain evidence="1">CBS 7841</strain>
    </source>
</reference>
<dbReference type="EMBL" id="CP143791">
    <property type="protein sequence ID" value="WVN91068.1"/>
    <property type="molecule type" value="Genomic_DNA"/>
</dbReference>
<evidence type="ECO:0000313" key="2">
    <source>
        <dbReference type="Proteomes" id="UP000094043"/>
    </source>
</evidence>
<organism evidence="1 2">
    <name type="scientific">Cryptococcus depauperatus CBS 7841</name>
    <dbReference type="NCBI Taxonomy" id="1295531"/>
    <lineage>
        <taxon>Eukaryota</taxon>
        <taxon>Fungi</taxon>
        <taxon>Dikarya</taxon>
        <taxon>Basidiomycota</taxon>
        <taxon>Agaricomycotina</taxon>
        <taxon>Tremellomycetes</taxon>
        <taxon>Tremellales</taxon>
        <taxon>Cryptococcaceae</taxon>
        <taxon>Cryptococcus</taxon>
    </lineage>
</organism>
<dbReference type="Proteomes" id="UP000094043">
    <property type="component" value="Chromosome 8"/>
</dbReference>
<proteinExistence type="predicted"/>
<sequence>MSRVSKYSEPKAPAYSSQLEAMTLKIDLSRVLKPDPARARPKISMDGYTHIIKATNEPSSDTIPRVCYRPNYSTCNPSEPIFLLEIAVRMTGITRPEAF</sequence>
<dbReference type="AlphaFoldDB" id="A0AAJ8JZ08"/>
<dbReference type="KEGG" id="cdep:91090523"/>
<gene>
    <name evidence="1" type="ORF">L203_106315</name>
</gene>
<reference evidence="1" key="2">
    <citation type="journal article" date="2022" name="Elife">
        <title>Obligate sexual reproduction of a homothallic fungus closely related to the Cryptococcus pathogenic species complex.</title>
        <authorList>
            <person name="Passer A.R."/>
            <person name="Clancey S.A."/>
            <person name="Shea T."/>
            <person name="David-Palma M."/>
            <person name="Averette A.F."/>
            <person name="Boekhout T."/>
            <person name="Porcel B.M."/>
            <person name="Nowrousian M."/>
            <person name="Cuomo C.A."/>
            <person name="Sun S."/>
            <person name="Heitman J."/>
            <person name="Coelho M.A."/>
        </authorList>
    </citation>
    <scope>NUCLEOTIDE SEQUENCE</scope>
    <source>
        <strain evidence="1">CBS 7841</strain>
    </source>
</reference>
<protein>
    <submittedName>
        <fullName evidence="1">Uncharacterized protein</fullName>
    </submittedName>
</protein>
<dbReference type="GeneID" id="91090523"/>